<dbReference type="PIRSF" id="PIRSF031773">
    <property type="entry name" value="DevC"/>
    <property type="match status" value="1"/>
</dbReference>
<dbReference type="PANTHER" id="PTHR43738">
    <property type="entry name" value="ABC TRANSPORTER, MEMBRANE PROTEIN"/>
    <property type="match status" value="1"/>
</dbReference>
<feature type="transmembrane region" description="Helical" evidence="7">
    <location>
        <begin position="21"/>
        <end position="43"/>
    </location>
</feature>
<feature type="transmembrane region" description="Helical" evidence="7">
    <location>
        <begin position="266"/>
        <end position="288"/>
    </location>
</feature>
<dbReference type="EMBL" id="MLAW01000065">
    <property type="protein sequence ID" value="OJJ16234.1"/>
    <property type="molecule type" value="Genomic_DNA"/>
</dbReference>
<comment type="caution">
    <text evidence="9">The sequence shown here is derived from an EMBL/GenBank/DDBJ whole genome shotgun (WGS) entry which is preliminary data.</text>
</comment>
<dbReference type="PANTHER" id="PTHR43738:SF1">
    <property type="entry name" value="HEMIN TRANSPORT SYSTEM PERMEASE PROTEIN HRTB-RELATED"/>
    <property type="match status" value="1"/>
</dbReference>
<sequence>MLLKYFRKTPLAWHQLVKQKTRLLVALAGIAFADVLMFIQMGLLDSLYDSATKPHQEMDVDLVLLDPRAKTLINLPSFPRKRLYQALGYDGVASAMPLSIGMASWRNPETHINHDILLWGIDPERSPFSNIQDVERVQSLKLLNRVLFDRASSSKFGPIAQRFQEQGTAITEVSDQRMKVTGLFAMGVSFGAEGNAIASLSTFLTLLPNRQANRVDIGLLTLEPGADLEQVQGQLQVGLPPDVKVVTKAEFIQLEKVYCSEGGTGFIFNLGAVVGFVVGTVIVYQILYTDVSDHLPEYATLKAMGYSDSYLDGVLVQEVLVLAVFGFIPGFFFSVGLYQLTANVTALPVVMKTGRAIIVLMLTLVMCAGSGLIALRKLRSADPADIFG</sequence>
<dbReference type="Proteomes" id="UP000183940">
    <property type="component" value="Unassembled WGS sequence"/>
</dbReference>
<feature type="transmembrane region" description="Helical" evidence="7">
    <location>
        <begin position="309"/>
        <end position="333"/>
    </location>
</feature>
<feature type="domain" description="ABC3 transporter permease C-terminal" evidence="8">
    <location>
        <begin position="271"/>
        <end position="383"/>
    </location>
</feature>
<reference evidence="9" key="1">
    <citation type="submission" date="2016-10" db="EMBL/GenBank/DDBJ databases">
        <title>CRISPR-Cas defence system in Roseofilum reptotaenium: evidence of a bacteriophage-cyanobacterium arms race in the coral black band disease.</title>
        <authorList>
            <person name="Buerger P."/>
            <person name="Wood-Charlson E.M."/>
            <person name="Weynberg K.D."/>
            <person name="Willis B."/>
            <person name="Van Oppen M.J."/>
        </authorList>
    </citation>
    <scope>NUCLEOTIDE SEQUENCE [LARGE SCALE GENOMIC DNA]</scope>
    <source>
        <strain evidence="9">AO1-A</strain>
    </source>
</reference>
<evidence type="ECO:0000313" key="10">
    <source>
        <dbReference type="Proteomes" id="UP000183940"/>
    </source>
</evidence>
<evidence type="ECO:0000256" key="6">
    <source>
        <dbReference type="ARBA" id="ARBA00023136"/>
    </source>
</evidence>
<dbReference type="GO" id="GO:0005886">
    <property type="term" value="C:plasma membrane"/>
    <property type="evidence" value="ECO:0007669"/>
    <property type="project" value="UniProtKB-SubCell"/>
</dbReference>
<proteinExistence type="predicted"/>
<name>A0A1L9QKH5_9CYAN</name>
<keyword evidence="3" id="KW-1003">Cell membrane</keyword>
<keyword evidence="2" id="KW-0813">Transport</keyword>
<protein>
    <submittedName>
        <fullName evidence="9">ABC transporter</fullName>
    </submittedName>
</protein>
<dbReference type="InterPro" id="IPR003838">
    <property type="entry name" value="ABC3_permease_C"/>
</dbReference>
<organism evidence="9 10">
    <name type="scientific">Roseofilum reptotaenium AO1-A</name>
    <dbReference type="NCBI Taxonomy" id="1925591"/>
    <lineage>
        <taxon>Bacteria</taxon>
        <taxon>Bacillati</taxon>
        <taxon>Cyanobacteriota</taxon>
        <taxon>Cyanophyceae</taxon>
        <taxon>Desertifilales</taxon>
        <taxon>Desertifilaceae</taxon>
        <taxon>Roseofilum</taxon>
    </lineage>
</organism>
<evidence type="ECO:0000256" key="3">
    <source>
        <dbReference type="ARBA" id="ARBA00022475"/>
    </source>
</evidence>
<evidence type="ECO:0000256" key="2">
    <source>
        <dbReference type="ARBA" id="ARBA00022448"/>
    </source>
</evidence>
<dbReference type="Pfam" id="PF02687">
    <property type="entry name" value="FtsX"/>
    <property type="match status" value="1"/>
</dbReference>
<feature type="transmembrane region" description="Helical" evidence="7">
    <location>
        <begin position="353"/>
        <end position="375"/>
    </location>
</feature>
<keyword evidence="6 7" id="KW-0472">Membrane</keyword>
<evidence type="ECO:0000259" key="8">
    <source>
        <dbReference type="Pfam" id="PF02687"/>
    </source>
</evidence>
<dbReference type="STRING" id="1925591.BI308_23660"/>
<evidence type="ECO:0000256" key="5">
    <source>
        <dbReference type="ARBA" id="ARBA00022989"/>
    </source>
</evidence>
<comment type="subcellular location">
    <subcellularLocation>
        <location evidence="1">Cell membrane</location>
        <topology evidence="1">Multi-pass membrane protein</topology>
    </subcellularLocation>
</comment>
<gene>
    <name evidence="9" type="ORF">BI308_23660</name>
</gene>
<dbReference type="InterPro" id="IPR005891">
    <property type="entry name" value="DevC"/>
</dbReference>
<accession>A0A1L9QKH5</accession>
<keyword evidence="5 7" id="KW-1133">Transmembrane helix</keyword>
<dbReference type="NCBIfam" id="TIGR01185">
    <property type="entry name" value="devC"/>
    <property type="match status" value="1"/>
</dbReference>
<dbReference type="AlphaFoldDB" id="A0A1L9QKH5"/>
<evidence type="ECO:0000256" key="1">
    <source>
        <dbReference type="ARBA" id="ARBA00004651"/>
    </source>
</evidence>
<keyword evidence="10" id="KW-1185">Reference proteome</keyword>
<dbReference type="InterPro" id="IPR051125">
    <property type="entry name" value="ABC-4/HrtB_transporter"/>
</dbReference>
<evidence type="ECO:0000256" key="7">
    <source>
        <dbReference type="SAM" id="Phobius"/>
    </source>
</evidence>
<evidence type="ECO:0000256" key="4">
    <source>
        <dbReference type="ARBA" id="ARBA00022692"/>
    </source>
</evidence>
<keyword evidence="4 7" id="KW-0812">Transmembrane</keyword>
<evidence type="ECO:0000313" key="9">
    <source>
        <dbReference type="EMBL" id="OJJ16234.1"/>
    </source>
</evidence>